<name>A0A2H9TMC2_9FUNG</name>
<evidence type="ECO:0000313" key="2">
    <source>
        <dbReference type="EMBL" id="PJF18887.1"/>
    </source>
</evidence>
<feature type="domain" description="USP8 dimerisation" evidence="1">
    <location>
        <begin position="9"/>
        <end position="63"/>
    </location>
</feature>
<protein>
    <recommendedName>
        <fullName evidence="1">USP8 dimerisation domain-containing protein</fullName>
    </recommendedName>
</protein>
<sequence length="72" mass="8348">MADEQRQGKYLETLHKLAEVPFDSSKSIRLYIRSAETVFKQACIYHNEGDLEKAFILYLKYSKYTILGSLIA</sequence>
<dbReference type="SUPFAM" id="SSF140856">
    <property type="entry name" value="USP8 N-terminal domain-like"/>
    <property type="match status" value="1"/>
</dbReference>
<accession>A0A2H9TMC2</accession>
<gene>
    <name evidence="2" type="ORF">PSACC_01298</name>
</gene>
<dbReference type="AlphaFoldDB" id="A0A2H9TMC2"/>
<reference evidence="2 3" key="1">
    <citation type="submission" date="2016-10" db="EMBL/GenBank/DDBJ databases">
        <title>The genome of Paramicrosporidium saccamoebae is the missing link in understanding Cryptomycota and Microsporidia evolution.</title>
        <authorList>
            <person name="Quandt C.A."/>
            <person name="Beaudet D."/>
            <person name="Corsaro D."/>
            <person name="Michel R."/>
            <person name="Corradi N."/>
            <person name="James T."/>
        </authorList>
    </citation>
    <scope>NUCLEOTIDE SEQUENCE [LARGE SCALE GENOMIC DNA]</scope>
    <source>
        <strain evidence="2 3">KSL3</strain>
    </source>
</reference>
<proteinExistence type="predicted"/>
<dbReference type="Gene3D" id="1.20.58.80">
    <property type="entry name" value="Phosphotransferase system, lactose/cellobiose-type IIA subunit"/>
    <property type="match status" value="1"/>
</dbReference>
<organism evidence="2 3">
    <name type="scientific">Paramicrosporidium saccamoebae</name>
    <dbReference type="NCBI Taxonomy" id="1246581"/>
    <lineage>
        <taxon>Eukaryota</taxon>
        <taxon>Fungi</taxon>
        <taxon>Fungi incertae sedis</taxon>
        <taxon>Cryptomycota</taxon>
        <taxon>Cryptomycota incertae sedis</taxon>
        <taxon>Paramicrosporidium</taxon>
    </lineage>
</organism>
<evidence type="ECO:0000313" key="3">
    <source>
        <dbReference type="Proteomes" id="UP000240830"/>
    </source>
</evidence>
<dbReference type="InterPro" id="IPR015063">
    <property type="entry name" value="USP8_dimer"/>
</dbReference>
<dbReference type="Proteomes" id="UP000240830">
    <property type="component" value="Unassembled WGS sequence"/>
</dbReference>
<keyword evidence="3" id="KW-1185">Reference proteome</keyword>
<dbReference type="OrthoDB" id="3640at2759"/>
<dbReference type="EMBL" id="MTSL01000097">
    <property type="protein sequence ID" value="PJF18887.1"/>
    <property type="molecule type" value="Genomic_DNA"/>
</dbReference>
<comment type="caution">
    <text evidence="2">The sequence shown here is derived from an EMBL/GenBank/DDBJ whole genome shotgun (WGS) entry which is preliminary data.</text>
</comment>
<evidence type="ECO:0000259" key="1">
    <source>
        <dbReference type="Pfam" id="PF08969"/>
    </source>
</evidence>
<dbReference type="Pfam" id="PF08969">
    <property type="entry name" value="USP8_dimer"/>
    <property type="match status" value="1"/>
</dbReference>